<dbReference type="InterPro" id="IPR036056">
    <property type="entry name" value="Fibrinogen-like_C"/>
</dbReference>
<dbReference type="PANTHER" id="PTHR19143:SF459">
    <property type="entry name" value="FIBRINOGEN C-TERMINAL DOMAIN-CONTAINING PROTEIN"/>
    <property type="match status" value="1"/>
</dbReference>
<evidence type="ECO:0000313" key="4">
    <source>
        <dbReference type="Proteomes" id="UP001152320"/>
    </source>
</evidence>
<dbReference type="InterPro" id="IPR002181">
    <property type="entry name" value="Fibrinogen_a/b/g_C_dom"/>
</dbReference>
<gene>
    <name evidence="3" type="ORF">HOLleu_23380</name>
</gene>
<dbReference type="Pfam" id="PF12714">
    <property type="entry name" value="TILa"/>
    <property type="match status" value="1"/>
</dbReference>
<sequence length="534" mass="60442">MNYFLHIYKIVLLLFSTCFLSIEVSSTQEGSFYFFYQQPEYPRDCKEARDQCSSDNLSGVYTIKPDGYPQPFEVYCNNEIGSGGWTVIQRRTDGSVIFKRDWKDYKSGFGFLSSEFWIGNEKLSYLTNQAVYELRIDIVLSNGSSFYVKYNSFRISDEWSDYALVSADLFRSNWSCIVSSCPLNMTHGGCTCQSLCTDPIGQTDCYTDCVETCVPEGCLVTETNSFISNGDSFINAGCTQNCTCIENKLSCNADYECSTDATCTVKDEIRKCYCNEGFEGNGEICIRNSFTDCYEAYQAGHTTDGVYTLLPTGWTEPAFTVFCDMTTAGGGWTVFQRRVDGVTDFYRSWNEYREGFGSREAGNDFWLGNEKIYYLTNQKDYKLRVDIVSSGGSPKYGEFASFRIDNESTKYRLSFGASTGTAAYGLNRCNNGGQFSTHDRDNDRCSIHNFAEGHRGAWWYNTQECSAVCTACLYSYRYCNFFDTRSSCTNIGSASNLNGDYNGGNGENIFWYYSYNYVHCNLNSAEMKIRPSSL</sequence>
<keyword evidence="1" id="KW-0732">Signal</keyword>
<dbReference type="PROSITE" id="PS01186">
    <property type="entry name" value="EGF_2"/>
    <property type="match status" value="1"/>
</dbReference>
<evidence type="ECO:0000313" key="3">
    <source>
        <dbReference type="EMBL" id="KAJ8033215.1"/>
    </source>
</evidence>
<accession>A0A9Q1BV42</accession>
<dbReference type="Proteomes" id="UP001152320">
    <property type="component" value="Chromosome 11"/>
</dbReference>
<dbReference type="PROSITE" id="PS51406">
    <property type="entry name" value="FIBRINOGEN_C_2"/>
    <property type="match status" value="2"/>
</dbReference>
<dbReference type="SUPFAM" id="SSF56496">
    <property type="entry name" value="Fibrinogen C-terminal domain-like"/>
    <property type="match status" value="2"/>
</dbReference>
<dbReference type="Gene3D" id="3.90.215.10">
    <property type="entry name" value="Gamma Fibrinogen, chain A, domain 1"/>
    <property type="match status" value="2"/>
</dbReference>
<keyword evidence="4" id="KW-1185">Reference proteome</keyword>
<feature type="domain" description="Fibrinogen C-terminal" evidence="2">
    <location>
        <begin position="284"/>
        <end position="533"/>
    </location>
</feature>
<evidence type="ECO:0000256" key="1">
    <source>
        <dbReference type="SAM" id="SignalP"/>
    </source>
</evidence>
<comment type="caution">
    <text evidence="3">The sequence shown here is derived from an EMBL/GenBank/DDBJ whole genome shotgun (WGS) entry which is preliminary data.</text>
</comment>
<dbReference type="GO" id="GO:0005615">
    <property type="term" value="C:extracellular space"/>
    <property type="evidence" value="ECO:0007669"/>
    <property type="project" value="TreeGrafter"/>
</dbReference>
<dbReference type="EMBL" id="JAIZAY010000011">
    <property type="protein sequence ID" value="KAJ8033215.1"/>
    <property type="molecule type" value="Genomic_DNA"/>
</dbReference>
<dbReference type="InterPro" id="IPR025615">
    <property type="entry name" value="TILa_dom"/>
</dbReference>
<reference evidence="3" key="1">
    <citation type="submission" date="2021-10" db="EMBL/GenBank/DDBJ databases">
        <title>Tropical sea cucumber genome reveals ecological adaptation and Cuvierian tubules defense mechanism.</title>
        <authorList>
            <person name="Chen T."/>
        </authorList>
    </citation>
    <scope>NUCLEOTIDE SEQUENCE</scope>
    <source>
        <strain evidence="3">Nanhai2018</strain>
        <tissue evidence="3">Muscle</tissue>
    </source>
</reference>
<protein>
    <submittedName>
        <fullName evidence="3">Ryncolin-4</fullName>
    </submittedName>
</protein>
<dbReference type="PANTHER" id="PTHR19143">
    <property type="entry name" value="FIBRINOGEN/TENASCIN/ANGIOPOEITIN"/>
    <property type="match status" value="1"/>
</dbReference>
<feature type="domain" description="Fibrinogen C-terminal" evidence="2">
    <location>
        <begin position="36"/>
        <end position="164"/>
    </location>
</feature>
<dbReference type="InterPro" id="IPR050373">
    <property type="entry name" value="Fibrinogen_C-term_domain"/>
</dbReference>
<organism evidence="3 4">
    <name type="scientific">Holothuria leucospilota</name>
    <name type="common">Black long sea cucumber</name>
    <name type="synonym">Mertensiothuria leucospilota</name>
    <dbReference type="NCBI Taxonomy" id="206669"/>
    <lineage>
        <taxon>Eukaryota</taxon>
        <taxon>Metazoa</taxon>
        <taxon>Echinodermata</taxon>
        <taxon>Eleutherozoa</taxon>
        <taxon>Echinozoa</taxon>
        <taxon>Holothuroidea</taxon>
        <taxon>Aspidochirotacea</taxon>
        <taxon>Aspidochirotida</taxon>
        <taxon>Holothuriidae</taxon>
        <taxon>Holothuria</taxon>
    </lineage>
</organism>
<dbReference type="OrthoDB" id="9990035at2759"/>
<evidence type="ECO:0000259" key="2">
    <source>
        <dbReference type="PROSITE" id="PS51406"/>
    </source>
</evidence>
<dbReference type="SMART" id="SM00186">
    <property type="entry name" value="FBG"/>
    <property type="match status" value="2"/>
</dbReference>
<feature type="chain" id="PRO_5040110232" evidence="1">
    <location>
        <begin position="28"/>
        <end position="534"/>
    </location>
</feature>
<dbReference type="InterPro" id="IPR014716">
    <property type="entry name" value="Fibrinogen_a/b/g_C_1"/>
</dbReference>
<feature type="signal peptide" evidence="1">
    <location>
        <begin position="1"/>
        <end position="27"/>
    </location>
</feature>
<dbReference type="CDD" id="cd00087">
    <property type="entry name" value="FReD"/>
    <property type="match status" value="1"/>
</dbReference>
<dbReference type="InterPro" id="IPR000742">
    <property type="entry name" value="EGF"/>
</dbReference>
<dbReference type="Pfam" id="PF00147">
    <property type="entry name" value="Fibrinogen_C"/>
    <property type="match status" value="2"/>
</dbReference>
<name>A0A9Q1BV42_HOLLE</name>
<dbReference type="NCBIfam" id="NF040941">
    <property type="entry name" value="GGGWT_bact"/>
    <property type="match status" value="2"/>
</dbReference>
<dbReference type="AlphaFoldDB" id="A0A9Q1BV42"/>
<proteinExistence type="predicted"/>